<organism evidence="1">
    <name type="scientific">Pithovirus LCPAC404</name>
    <dbReference type="NCBI Taxonomy" id="2506597"/>
    <lineage>
        <taxon>Viruses</taxon>
        <taxon>Pithoviruses</taxon>
    </lineage>
</organism>
<protein>
    <submittedName>
        <fullName evidence="1">Uncharacterized protein</fullName>
    </submittedName>
</protein>
<gene>
    <name evidence="1" type="ORF">LCPAC404_02280</name>
</gene>
<reference evidence="1" key="1">
    <citation type="journal article" date="2019" name="MBio">
        <title>Virus Genomes from Deep Sea Sediments Expand the Ocean Megavirome and Support Independent Origins of Viral Gigantism.</title>
        <authorList>
            <person name="Backstrom D."/>
            <person name="Yutin N."/>
            <person name="Jorgensen S.L."/>
            <person name="Dharamshi J."/>
            <person name="Homa F."/>
            <person name="Zaremba-Niedwiedzka K."/>
            <person name="Spang A."/>
            <person name="Wolf Y.I."/>
            <person name="Koonin E.V."/>
            <person name="Ettema T.J."/>
        </authorList>
    </citation>
    <scope>NUCLEOTIDE SEQUENCE</scope>
</reference>
<proteinExistence type="predicted"/>
<evidence type="ECO:0000313" key="1">
    <source>
        <dbReference type="EMBL" id="QBK93524.1"/>
    </source>
</evidence>
<dbReference type="EMBL" id="MK500597">
    <property type="protein sequence ID" value="QBK93524.1"/>
    <property type="molecule type" value="Genomic_DNA"/>
</dbReference>
<sequence>MQISVDLNKHPNKISSIVDKYLNKASADNRSKATYLFLSLCNHENAATLSTSVLGWYKNRLSQLKTDDLDPISGFICFCGALLFCKTVKGKLEHIEELFRYSTLYLALDHYLDDLSVSMVGKRKLIKVLSNIIIDKNILENHSDPDPRLVDLIEGFKIILKCSPDSLTSLRKIYDEEIKTFRLQELQYLTREEYLSCSLAKGGYTVNAIESLIGLVPTDDGYNLGSCIQLEDDIRDVLVDMKEKINTIATYDYRVNGNLDDLALDVVSRIDALNEKYWVFKSILMIGIVHTIVTNSYFSDNLRDELEIYLPIDKYMTFEIIIFLLRSFLDSN</sequence>
<accession>A0A481ZC90</accession>
<name>A0A481ZC90_9VIRU</name>